<dbReference type="AlphaFoldDB" id="A0A0C3LW33"/>
<organism evidence="1 2">
    <name type="scientific">Tulasnella calospora MUT 4182</name>
    <dbReference type="NCBI Taxonomy" id="1051891"/>
    <lineage>
        <taxon>Eukaryota</taxon>
        <taxon>Fungi</taxon>
        <taxon>Dikarya</taxon>
        <taxon>Basidiomycota</taxon>
        <taxon>Agaricomycotina</taxon>
        <taxon>Agaricomycetes</taxon>
        <taxon>Cantharellales</taxon>
        <taxon>Tulasnellaceae</taxon>
        <taxon>Tulasnella</taxon>
    </lineage>
</organism>
<reference evidence="2" key="2">
    <citation type="submission" date="2015-01" db="EMBL/GenBank/DDBJ databases">
        <title>Evolutionary Origins and Diversification of the Mycorrhizal Mutualists.</title>
        <authorList>
            <consortium name="DOE Joint Genome Institute"/>
            <consortium name="Mycorrhizal Genomics Consortium"/>
            <person name="Kohler A."/>
            <person name="Kuo A."/>
            <person name="Nagy L.G."/>
            <person name="Floudas D."/>
            <person name="Copeland A."/>
            <person name="Barry K.W."/>
            <person name="Cichocki N."/>
            <person name="Veneault-Fourrey C."/>
            <person name="LaButti K."/>
            <person name="Lindquist E.A."/>
            <person name="Lipzen A."/>
            <person name="Lundell T."/>
            <person name="Morin E."/>
            <person name="Murat C."/>
            <person name="Riley R."/>
            <person name="Ohm R."/>
            <person name="Sun H."/>
            <person name="Tunlid A."/>
            <person name="Henrissat B."/>
            <person name="Grigoriev I.V."/>
            <person name="Hibbett D.S."/>
            <person name="Martin F."/>
        </authorList>
    </citation>
    <scope>NUCLEOTIDE SEQUENCE [LARGE SCALE GENOMIC DNA]</scope>
    <source>
        <strain evidence="2">MUT 4182</strain>
    </source>
</reference>
<accession>A0A0C3LW33</accession>
<keyword evidence="2" id="KW-1185">Reference proteome</keyword>
<evidence type="ECO:0000313" key="1">
    <source>
        <dbReference type="EMBL" id="KIO25602.1"/>
    </source>
</evidence>
<name>A0A0C3LW33_9AGAM</name>
<sequence length="464" mass="51128">MQEVRKAYLADFRPILVIVLIPKDDLKDEDPQVSNIEEMCKVHYSANEEEACLKYSPLFPALIGCLQYLFVRIATAPKMDDTHTSKIIHFLRARSNVRVLIILSMHSSGDDGKVEWVNSTKKRPSQRGLISEVSYLILCVVKSDLNQFFKGLNHCIGIPVLDAIRDLTGDKGLMLLCCGGTLAREGSRVDIVSKLLGIATAPKMDDTHTSKIIHFLRARSNVRVLIILSMHSSGDDGKVEWVNSTKKRPSQRGLISEVSYLILCVVKSDLNQFFKGLNHCIGIPVLDAIRDLTGDKGLMLLCCGGSLACEGSRADIVSKLLGPNTLRFVLGFSTASLFPESVAHQCQSFFYYCFLWISPGTCLEVGTDPTRAYSARLAAFAWGHASNSAAGVVLIKKLSNDQISSTEFRMGVPSTRPWGLFIPDCPFCRVSYRVQAQHANNQHLELECARGCGVSARSVINQAG</sequence>
<dbReference type="Proteomes" id="UP000054248">
    <property type="component" value="Unassembled WGS sequence"/>
</dbReference>
<dbReference type="HOGENOM" id="CLU_589495_0_0_1"/>
<gene>
    <name evidence="1" type="ORF">M407DRAFT_8332</name>
</gene>
<dbReference type="OrthoDB" id="3311393at2759"/>
<evidence type="ECO:0000313" key="2">
    <source>
        <dbReference type="Proteomes" id="UP000054248"/>
    </source>
</evidence>
<reference evidence="1 2" key="1">
    <citation type="submission" date="2014-04" db="EMBL/GenBank/DDBJ databases">
        <authorList>
            <consortium name="DOE Joint Genome Institute"/>
            <person name="Kuo A."/>
            <person name="Girlanda M."/>
            <person name="Perotto S."/>
            <person name="Kohler A."/>
            <person name="Nagy L.G."/>
            <person name="Floudas D."/>
            <person name="Copeland A."/>
            <person name="Barry K.W."/>
            <person name="Cichocki N."/>
            <person name="Veneault-Fourrey C."/>
            <person name="LaButti K."/>
            <person name="Lindquist E.A."/>
            <person name="Lipzen A."/>
            <person name="Lundell T."/>
            <person name="Morin E."/>
            <person name="Murat C."/>
            <person name="Sun H."/>
            <person name="Tunlid A."/>
            <person name="Henrissat B."/>
            <person name="Grigoriev I.V."/>
            <person name="Hibbett D.S."/>
            <person name="Martin F."/>
            <person name="Nordberg H.P."/>
            <person name="Cantor M.N."/>
            <person name="Hua S.X."/>
        </authorList>
    </citation>
    <scope>NUCLEOTIDE SEQUENCE [LARGE SCALE GENOMIC DNA]</scope>
    <source>
        <strain evidence="1 2">MUT 4182</strain>
    </source>
</reference>
<proteinExistence type="predicted"/>
<protein>
    <submittedName>
        <fullName evidence="1">Uncharacterized protein</fullName>
    </submittedName>
</protein>
<dbReference type="EMBL" id="KN823039">
    <property type="protein sequence ID" value="KIO25602.1"/>
    <property type="molecule type" value="Genomic_DNA"/>
</dbReference>